<dbReference type="EMBL" id="FNVN01000003">
    <property type="protein sequence ID" value="SEG53024.1"/>
    <property type="molecule type" value="Genomic_DNA"/>
</dbReference>
<evidence type="ECO:0000313" key="3">
    <source>
        <dbReference type="EMBL" id="SEG53024.1"/>
    </source>
</evidence>
<gene>
    <name evidence="3" type="ORF">SAMN04488133_2564</name>
</gene>
<dbReference type="Gene3D" id="3.40.50.620">
    <property type="entry name" value="HUPs"/>
    <property type="match status" value="2"/>
</dbReference>
<feature type="domain" description="UspA" evidence="2">
    <location>
        <begin position="17"/>
        <end position="148"/>
    </location>
</feature>
<dbReference type="Proteomes" id="UP000236740">
    <property type="component" value="Unassembled WGS sequence"/>
</dbReference>
<dbReference type="InterPro" id="IPR006016">
    <property type="entry name" value="UspA"/>
</dbReference>
<reference evidence="3 4" key="1">
    <citation type="submission" date="2016-10" db="EMBL/GenBank/DDBJ databases">
        <authorList>
            <person name="de Groot N.N."/>
        </authorList>
    </citation>
    <scope>NUCLEOTIDE SEQUENCE [LARGE SCALE GENOMIC DNA]</scope>
    <source>
        <strain evidence="3 4">CGMCC 1.10331</strain>
    </source>
</reference>
<sequence>MPREPSGMSQQAAVELRRILVPVDGSEGADAALNHAISLAGAVGAEIRLLSVVDPYVLSTVTERKEVEEELEAVVEEAAARVRDAGVEASTAVETGFPHEEILDAVADDDIDLVAMGTHGRRGLQRFVLGSVAEKVVRLSPVPVLTVRTGATGRRPYENIVVPTDGSDAALPAERLGVNLTGQFDAVAHALSVVPKGRIRSSETVEAQEEAARKAVDRVVALGDAAGVRVEEAVEHGVPHRVIVDYCESLDADLAVLGTHGRTGVERFVLGSVAEKVLRLSETPVLVVPSGWEARE</sequence>
<keyword evidence="4" id="KW-1185">Reference proteome</keyword>
<name>A0A1H6AXE1_9EURY</name>
<dbReference type="InterPro" id="IPR006015">
    <property type="entry name" value="Universal_stress_UspA"/>
</dbReference>
<dbReference type="Pfam" id="PF00582">
    <property type="entry name" value="Usp"/>
    <property type="match status" value="2"/>
</dbReference>
<evidence type="ECO:0000259" key="2">
    <source>
        <dbReference type="Pfam" id="PF00582"/>
    </source>
</evidence>
<evidence type="ECO:0000313" key="4">
    <source>
        <dbReference type="Proteomes" id="UP000236740"/>
    </source>
</evidence>
<proteinExistence type="inferred from homology"/>
<evidence type="ECO:0000256" key="1">
    <source>
        <dbReference type="ARBA" id="ARBA00008791"/>
    </source>
</evidence>
<dbReference type="AlphaFoldDB" id="A0A1H6AXE1"/>
<dbReference type="CDD" id="cd00293">
    <property type="entry name" value="USP-like"/>
    <property type="match status" value="2"/>
</dbReference>
<dbReference type="PRINTS" id="PR01438">
    <property type="entry name" value="UNVRSLSTRESS"/>
</dbReference>
<dbReference type="PANTHER" id="PTHR46268:SF6">
    <property type="entry name" value="UNIVERSAL STRESS PROTEIN UP12"/>
    <property type="match status" value="1"/>
</dbReference>
<comment type="similarity">
    <text evidence="1">Belongs to the universal stress protein A family.</text>
</comment>
<organism evidence="3 4">
    <name type="scientific">Halobellus limi</name>
    <dbReference type="NCBI Taxonomy" id="699433"/>
    <lineage>
        <taxon>Archaea</taxon>
        <taxon>Methanobacteriati</taxon>
        <taxon>Methanobacteriota</taxon>
        <taxon>Stenosarchaea group</taxon>
        <taxon>Halobacteria</taxon>
        <taxon>Halobacteriales</taxon>
        <taxon>Haloferacaceae</taxon>
        <taxon>Halobellus</taxon>
    </lineage>
</organism>
<dbReference type="InterPro" id="IPR014729">
    <property type="entry name" value="Rossmann-like_a/b/a_fold"/>
</dbReference>
<protein>
    <submittedName>
        <fullName evidence="3">Nucleotide-binding universal stress protein, UspA family</fullName>
    </submittedName>
</protein>
<feature type="domain" description="UspA" evidence="2">
    <location>
        <begin position="157"/>
        <end position="289"/>
    </location>
</feature>
<dbReference type="SUPFAM" id="SSF52402">
    <property type="entry name" value="Adenine nucleotide alpha hydrolases-like"/>
    <property type="match status" value="2"/>
</dbReference>
<dbReference type="PANTHER" id="PTHR46268">
    <property type="entry name" value="STRESS RESPONSE PROTEIN NHAX"/>
    <property type="match status" value="1"/>
</dbReference>
<accession>A0A1H6AXE1</accession>